<dbReference type="Pfam" id="PF03551">
    <property type="entry name" value="PadR"/>
    <property type="match status" value="1"/>
</dbReference>
<evidence type="ECO:0000313" key="4">
    <source>
        <dbReference type="Proteomes" id="UP000290365"/>
    </source>
</evidence>
<evidence type="ECO:0000259" key="2">
    <source>
        <dbReference type="Pfam" id="PF10400"/>
    </source>
</evidence>
<proteinExistence type="predicted"/>
<sequence>MSITTLGYALLTLLVRKPLSGYDLARAMKNPIGFFWQARHSQIYPELARLEELGLVTAETIAQRDRPDKKLYTITLDGQAVLAQWITEPAKPASERNELLLKTYSLWLADPEKAIKLFQDQKELHQQQLAQYEQILTEYPQATPLSPDSPDFGSYATLLRGLSYERGYITWCHWILTQLESYVDDKRSQNEPPHEHKYSD</sequence>
<dbReference type="PANTHER" id="PTHR43252">
    <property type="entry name" value="TRANSCRIPTIONAL REGULATOR YQJI"/>
    <property type="match status" value="1"/>
</dbReference>
<organism evidence="3 4">
    <name type="scientific">Ktedonosporobacter rubrisoli</name>
    <dbReference type="NCBI Taxonomy" id="2509675"/>
    <lineage>
        <taxon>Bacteria</taxon>
        <taxon>Bacillati</taxon>
        <taxon>Chloroflexota</taxon>
        <taxon>Ktedonobacteria</taxon>
        <taxon>Ktedonobacterales</taxon>
        <taxon>Ktedonosporobacteraceae</taxon>
        <taxon>Ktedonosporobacter</taxon>
    </lineage>
</organism>
<name>A0A4P6JRZ2_KTERU</name>
<reference evidence="3 4" key="1">
    <citation type="submission" date="2019-01" db="EMBL/GenBank/DDBJ databases">
        <title>Ktedonosporobacter rubrisoli SCAWS-G2.</title>
        <authorList>
            <person name="Huang Y."/>
            <person name="Yan B."/>
        </authorList>
    </citation>
    <scope>NUCLEOTIDE SEQUENCE [LARGE SCALE GENOMIC DNA]</scope>
    <source>
        <strain evidence="3 4">SCAWS-G2</strain>
    </source>
</reference>
<feature type="domain" description="Transcription regulator PadR N-terminal" evidence="1">
    <location>
        <begin position="10"/>
        <end position="83"/>
    </location>
</feature>
<evidence type="ECO:0000313" key="3">
    <source>
        <dbReference type="EMBL" id="QBD78095.1"/>
    </source>
</evidence>
<dbReference type="PANTHER" id="PTHR43252:SF4">
    <property type="entry name" value="TRANSCRIPTIONAL REGULATORY PROTEIN"/>
    <property type="match status" value="1"/>
</dbReference>
<dbReference type="AlphaFoldDB" id="A0A4P6JRZ2"/>
<dbReference type="SUPFAM" id="SSF46785">
    <property type="entry name" value="Winged helix' DNA-binding domain"/>
    <property type="match status" value="1"/>
</dbReference>
<accession>A0A4P6JRZ2</accession>
<keyword evidence="4" id="KW-1185">Reference proteome</keyword>
<dbReference type="EMBL" id="CP035758">
    <property type="protein sequence ID" value="QBD78095.1"/>
    <property type="molecule type" value="Genomic_DNA"/>
</dbReference>
<evidence type="ECO:0000259" key="1">
    <source>
        <dbReference type="Pfam" id="PF03551"/>
    </source>
</evidence>
<dbReference type="Proteomes" id="UP000290365">
    <property type="component" value="Chromosome"/>
</dbReference>
<protein>
    <submittedName>
        <fullName evidence="3">PadR family transcriptional regulator</fullName>
    </submittedName>
</protein>
<dbReference type="OrthoDB" id="9783723at2"/>
<gene>
    <name evidence="3" type="ORF">EPA93_19680</name>
</gene>
<dbReference type="InterPro" id="IPR036388">
    <property type="entry name" value="WH-like_DNA-bd_sf"/>
</dbReference>
<dbReference type="Gene3D" id="6.10.140.190">
    <property type="match status" value="1"/>
</dbReference>
<feature type="domain" description="Transcription regulator PadR C-terminal" evidence="2">
    <location>
        <begin position="96"/>
        <end position="180"/>
    </location>
</feature>
<dbReference type="InterPro" id="IPR036390">
    <property type="entry name" value="WH_DNA-bd_sf"/>
</dbReference>
<dbReference type="InterPro" id="IPR005149">
    <property type="entry name" value="Tscrpt_reg_PadR_N"/>
</dbReference>
<dbReference type="InterPro" id="IPR018309">
    <property type="entry name" value="Tscrpt_reg_PadR_C"/>
</dbReference>
<dbReference type="KEGG" id="kbs:EPA93_19680"/>
<dbReference type="Gene3D" id="1.10.10.10">
    <property type="entry name" value="Winged helix-like DNA-binding domain superfamily/Winged helix DNA-binding domain"/>
    <property type="match status" value="1"/>
</dbReference>
<dbReference type="Pfam" id="PF10400">
    <property type="entry name" value="Vir_act_alpha_C"/>
    <property type="match status" value="1"/>
</dbReference>
<dbReference type="RefSeq" id="WP_129889148.1">
    <property type="nucleotide sequence ID" value="NZ_CP035758.1"/>
</dbReference>